<dbReference type="Pfam" id="PF03401">
    <property type="entry name" value="TctC"/>
    <property type="match status" value="1"/>
</dbReference>
<comment type="similarity">
    <text evidence="1">Belongs to the UPF0065 (bug) family.</text>
</comment>
<evidence type="ECO:0000313" key="3">
    <source>
        <dbReference type="EMBL" id="MFC5508342.1"/>
    </source>
</evidence>
<dbReference type="Proteomes" id="UP001596060">
    <property type="component" value="Unassembled WGS sequence"/>
</dbReference>
<dbReference type="PANTHER" id="PTHR42928">
    <property type="entry name" value="TRICARBOXYLATE-BINDING PROTEIN"/>
    <property type="match status" value="1"/>
</dbReference>
<dbReference type="EMBL" id="JBHSLU010000082">
    <property type="protein sequence ID" value="MFC5508342.1"/>
    <property type="molecule type" value="Genomic_DNA"/>
</dbReference>
<gene>
    <name evidence="3" type="ORF">ACFPN9_24155</name>
</gene>
<accession>A0ABW0PA22</accession>
<dbReference type="InterPro" id="IPR005064">
    <property type="entry name" value="BUG"/>
</dbReference>
<evidence type="ECO:0000313" key="4">
    <source>
        <dbReference type="Proteomes" id="UP001596060"/>
    </source>
</evidence>
<dbReference type="SUPFAM" id="SSF53850">
    <property type="entry name" value="Periplasmic binding protein-like II"/>
    <property type="match status" value="1"/>
</dbReference>
<feature type="chain" id="PRO_5047029004" evidence="2">
    <location>
        <begin position="20"/>
        <end position="326"/>
    </location>
</feature>
<proteinExistence type="inferred from homology"/>
<dbReference type="PIRSF" id="PIRSF017082">
    <property type="entry name" value="YflP"/>
    <property type="match status" value="1"/>
</dbReference>
<evidence type="ECO:0000256" key="1">
    <source>
        <dbReference type="ARBA" id="ARBA00006987"/>
    </source>
</evidence>
<reference evidence="4" key="1">
    <citation type="journal article" date="2019" name="Int. J. Syst. Evol. Microbiol.">
        <title>The Global Catalogue of Microorganisms (GCM) 10K type strain sequencing project: providing services to taxonomists for standard genome sequencing and annotation.</title>
        <authorList>
            <consortium name="The Broad Institute Genomics Platform"/>
            <consortium name="The Broad Institute Genome Sequencing Center for Infectious Disease"/>
            <person name="Wu L."/>
            <person name="Ma J."/>
        </authorList>
    </citation>
    <scope>NUCLEOTIDE SEQUENCE [LARGE SCALE GENOMIC DNA]</scope>
    <source>
        <strain evidence="4">CCUG 43117</strain>
    </source>
</reference>
<protein>
    <submittedName>
        <fullName evidence="3">Tripartite tricarboxylate transporter substrate binding protein</fullName>
    </submittedName>
</protein>
<comment type="caution">
    <text evidence="3">The sequence shown here is derived from an EMBL/GenBank/DDBJ whole genome shotgun (WGS) entry which is preliminary data.</text>
</comment>
<dbReference type="InterPro" id="IPR042100">
    <property type="entry name" value="Bug_dom1"/>
</dbReference>
<keyword evidence="4" id="KW-1185">Reference proteome</keyword>
<sequence>MVKSVATLAPIAAVAAVLAATQPVISASRQYPVKPVIIVVPAPRGGGTDIFARELAKIVEEDLKQAVIIDNRPRGGGIDGVSKAVSASPDGYTLAFVWNSPLTAKPLATQVPYSLESYQAVMSIGFSSYVLCAQPGFPAETAQEFLNEIKAKPNGYSVGNDGVGGTMHLASERIFQKIGAKVNAIPYVGSTDTARNFLAGQVDIYGGSLSTILPHVRDKKAKCLLLTSAADNAALPQAGGLDSVGLGSVETVLWWGLIAPAGTPRPIMDRLEATFTKAASTERFKALMAKQGATPRISDGRQTDALIRSEAEALKTVADGVGLRRH</sequence>
<dbReference type="PANTHER" id="PTHR42928:SF5">
    <property type="entry name" value="BLR1237 PROTEIN"/>
    <property type="match status" value="1"/>
</dbReference>
<keyword evidence="2" id="KW-0732">Signal</keyword>
<dbReference type="CDD" id="cd07012">
    <property type="entry name" value="PBP2_Bug_TTT"/>
    <property type="match status" value="1"/>
</dbReference>
<feature type="signal peptide" evidence="2">
    <location>
        <begin position="1"/>
        <end position="19"/>
    </location>
</feature>
<organism evidence="3 4">
    <name type="scientific">Bosea massiliensis</name>
    <dbReference type="NCBI Taxonomy" id="151419"/>
    <lineage>
        <taxon>Bacteria</taxon>
        <taxon>Pseudomonadati</taxon>
        <taxon>Pseudomonadota</taxon>
        <taxon>Alphaproteobacteria</taxon>
        <taxon>Hyphomicrobiales</taxon>
        <taxon>Boseaceae</taxon>
        <taxon>Bosea</taxon>
    </lineage>
</organism>
<dbReference type="Gene3D" id="3.40.190.150">
    <property type="entry name" value="Bordetella uptake gene, domain 1"/>
    <property type="match status" value="1"/>
</dbReference>
<evidence type="ECO:0000256" key="2">
    <source>
        <dbReference type="SAM" id="SignalP"/>
    </source>
</evidence>
<name>A0ABW0PA22_9HYPH</name>
<dbReference type="RefSeq" id="WP_067989343.1">
    <property type="nucleotide sequence ID" value="NZ_JBHSLU010000082.1"/>
</dbReference>
<dbReference type="Gene3D" id="3.40.190.10">
    <property type="entry name" value="Periplasmic binding protein-like II"/>
    <property type="match status" value="1"/>
</dbReference>